<proteinExistence type="predicted"/>
<evidence type="ECO:0000259" key="1">
    <source>
        <dbReference type="Pfam" id="PF07171"/>
    </source>
</evidence>
<accession>A0A0F9PSI3</accession>
<evidence type="ECO:0000259" key="2">
    <source>
        <dbReference type="Pfam" id="PF07364"/>
    </source>
</evidence>
<comment type="caution">
    <text evidence="3">The sequence shown here is derived from an EMBL/GenBank/DDBJ whole genome shotgun (WGS) entry which is preliminary data.</text>
</comment>
<evidence type="ECO:0000313" key="3">
    <source>
        <dbReference type="EMBL" id="KKM96122.1"/>
    </source>
</evidence>
<feature type="domain" description="Microcystin LR degradation protein MlrC C-terminal" evidence="1">
    <location>
        <begin position="339"/>
        <end position="494"/>
    </location>
</feature>
<evidence type="ECO:0008006" key="4">
    <source>
        <dbReference type="Google" id="ProtNLM"/>
    </source>
</evidence>
<name>A0A0F9PSI3_9ZZZZ</name>
<feature type="domain" description="Microcystin LR degradation protein MlrC N-terminal" evidence="2">
    <location>
        <begin position="30"/>
        <end position="316"/>
    </location>
</feature>
<organism evidence="3">
    <name type="scientific">marine sediment metagenome</name>
    <dbReference type="NCBI Taxonomy" id="412755"/>
    <lineage>
        <taxon>unclassified sequences</taxon>
        <taxon>metagenomes</taxon>
        <taxon>ecological metagenomes</taxon>
    </lineage>
</organism>
<protein>
    <recommendedName>
        <fullName evidence="4">Microcystin LR degradation protein MlrC N-terminal domain-containing protein</fullName>
    </recommendedName>
</protein>
<dbReference type="InterPro" id="IPR015995">
    <property type="entry name" value="MlrC_N"/>
</dbReference>
<dbReference type="EMBL" id="LAZR01005921">
    <property type="protein sequence ID" value="KKM96122.1"/>
    <property type="molecule type" value="Genomic_DNA"/>
</dbReference>
<dbReference type="Pfam" id="PF07364">
    <property type="entry name" value="DUF1485"/>
    <property type="match status" value="1"/>
</dbReference>
<reference evidence="3" key="1">
    <citation type="journal article" date="2015" name="Nature">
        <title>Complex archaea that bridge the gap between prokaryotes and eukaryotes.</title>
        <authorList>
            <person name="Spang A."/>
            <person name="Saw J.H."/>
            <person name="Jorgensen S.L."/>
            <person name="Zaremba-Niedzwiedzka K."/>
            <person name="Martijn J."/>
            <person name="Lind A.E."/>
            <person name="van Eijk R."/>
            <person name="Schleper C."/>
            <person name="Guy L."/>
            <person name="Ettema T.J."/>
        </authorList>
    </citation>
    <scope>NUCLEOTIDE SEQUENCE</scope>
</reference>
<dbReference type="InterPro" id="IPR010799">
    <property type="entry name" value="MlrC_C"/>
</dbReference>
<gene>
    <name evidence="3" type="ORF">LCGC14_1181270</name>
</gene>
<dbReference type="AlphaFoldDB" id="A0A0F9PSI3"/>
<dbReference type="Pfam" id="PF07171">
    <property type="entry name" value="MlrC_C"/>
    <property type="match status" value="1"/>
</dbReference>
<sequence>MKVFLWIIPFLLLFFVMETKSETEEGKTIRIAVARFSHETCTFCPRPTTVEDWEFRGPPSTDIINTDSGYIGGFKTICEEYGGIELVGITSPRGARGGSSGSWITREAFDKYTGLIAADLTEAGHIDGVFLSLHGAMAVTGILKPEAEIVRRVRKVVGNIPIMVTLDLHANEDHELSDAADAIFIIKRYPHYDTTLQGERAARVMIKTIRGDYKPVMATRKPGVITPSVYQGTGVSPAMEIMERARRWECQNAGTYVSVAFGFAYADVPDVGATVMVVANNDQKLADRIADDMSDYIWRTRKTFAGKKLPKTKEGVSLAIEAAKAGKIPVVIADHSDRTGGSTHILEELIKQEANNFCIATLRDEKAIEKIRANHKVGDTINIDLGGYSDKFAGNPVRIDAKIEFLGDYGRGTVVVLLFGENNRVILTPQLMQVTTPRIFAPLGIKLDELDIIILKSRVHFRRGFYETGLAGAIFEVDAPGWGPSDLTTLPYKNIPRDIYPVYKKN</sequence>